<keyword evidence="4" id="KW-1185">Reference proteome</keyword>
<dbReference type="Proteomes" id="UP000663829">
    <property type="component" value="Unassembled WGS sequence"/>
</dbReference>
<organism evidence="2 4">
    <name type="scientific">Didymodactylos carnosus</name>
    <dbReference type="NCBI Taxonomy" id="1234261"/>
    <lineage>
        <taxon>Eukaryota</taxon>
        <taxon>Metazoa</taxon>
        <taxon>Spiralia</taxon>
        <taxon>Gnathifera</taxon>
        <taxon>Rotifera</taxon>
        <taxon>Eurotatoria</taxon>
        <taxon>Bdelloidea</taxon>
        <taxon>Philodinida</taxon>
        <taxon>Philodinidae</taxon>
        <taxon>Didymodactylos</taxon>
    </lineage>
</organism>
<comment type="caution">
    <text evidence="2">The sequence shown here is derived from an EMBL/GenBank/DDBJ whole genome shotgun (WGS) entry which is preliminary data.</text>
</comment>
<sequence length="449" mass="52923">MIHTNWPSFKRISTVMHEESLNILMEFLIHYGYHKVKGIPLDAIRKLARIVLEENVFMYEKKFYTQIVGGAMESAFTLTLANIFMWKWEKRLVCHQTLYIDDIFLTTNDSLQTLSEMLDKANNLHPNIKLVRQIGRSLPFLDVLVKNKCGILDTSVYHKEAVKPYIVPFNFDHPRYVFQNIIESALTRAVRNSSTMNAFKRERRSIIHMLLYIGLLYHHLKQGAIKKKQYDKLFPKTHTLEWAHFHGLVKVHKYGTPVRPIIAGINALGTLLSKLLYQLLAPIYLEVAKDTTFINSTQMIRKLEKYVTNGHFKSTTYFIIADVKNLYTMIPRNGALHALIRFLEKYSHQRKIGTFRIDHLMRMARLILDTNSFAYNNKYYKQTYGGAMGSAFTEVLEIIYMLEWEQDLIKYQEIHEEIYGRYIDDIFIVTNEPFDRMKRKLEHTADERY</sequence>
<dbReference type="OrthoDB" id="10018421at2759"/>
<name>A0A815EA64_9BILA</name>
<protein>
    <recommendedName>
        <fullName evidence="1">Reverse transcriptase domain-containing protein</fullName>
    </recommendedName>
</protein>
<dbReference type="Pfam" id="PF26215">
    <property type="entry name" value="HTH_animal"/>
    <property type="match status" value="1"/>
</dbReference>
<gene>
    <name evidence="2" type="ORF">GPM918_LOCUS28838</name>
    <name evidence="3" type="ORF">SRO942_LOCUS29370</name>
</gene>
<dbReference type="PANTHER" id="PTHR21301:SF10">
    <property type="entry name" value="REVERSE TRANSCRIPTASE DOMAIN-CONTAINING PROTEIN"/>
    <property type="match status" value="1"/>
</dbReference>
<dbReference type="EMBL" id="CAJNOQ010012770">
    <property type="protein sequence ID" value="CAF1307656.1"/>
    <property type="molecule type" value="Genomic_DNA"/>
</dbReference>
<evidence type="ECO:0000313" key="4">
    <source>
        <dbReference type="Proteomes" id="UP000663829"/>
    </source>
</evidence>
<evidence type="ECO:0000313" key="2">
    <source>
        <dbReference type="EMBL" id="CAF1307656.1"/>
    </source>
</evidence>
<accession>A0A815EA64</accession>
<feature type="domain" description="Reverse transcriptase" evidence="1">
    <location>
        <begin position="229"/>
        <end position="449"/>
    </location>
</feature>
<reference evidence="2" key="1">
    <citation type="submission" date="2021-02" db="EMBL/GenBank/DDBJ databases">
        <authorList>
            <person name="Nowell W R."/>
        </authorList>
    </citation>
    <scope>NUCLEOTIDE SEQUENCE</scope>
</reference>
<proteinExistence type="predicted"/>
<dbReference type="Proteomes" id="UP000681722">
    <property type="component" value="Unassembled WGS sequence"/>
</dbReference>
<dbReference type="InterPro" id="IPR000477">
    <property type="entry name" value="RT_dom"/>
</dbReference>
<evidence type="ECO:0000259" key="1">
    <source>
        <dbReference type="PROSITE" id="PS50878"/>
    </source>
</evidence>
<dbReference type="EMBL" id="CAJOBC010040679">
    <property type="protein sequence ID" value="CAF4142335.1"/>
    <property type="molecule type" value="Genomic_DNA"/>
</dbReference>
<dbReference type="AlphaFoldDB" id="A0A815EA64"/>
<evidence type="ECO:0000313" key="3">
    <source>
        <dbReference type="EMBL" id="CAF4142335.1"/>
    </source>
</evidence>
<dbReference type="PROSITE" id="PS50878">
    <property type="entry name" value="RT_POL"/>
    <property type="match status" value="1"/>
</dbReference>
<dbReference type="PANTHER" id="PTHR21301">
    <property type="entry name" value="REVERSE TRANSCRIPTASE"/>
    <property type="match status" value="1"/>
</dbReference>
<dbReference type="InterPro" id="IPR058912">
    <property type="entry name" value="HTH_animal"/>
</dbReference>